<evidence type="ECO:0000256" key="10">
    <source>
        <dbReference type="RuleBase" id="RU004504"/>
    </source>
</evidence>
<dbReference type="GO" id="GO:0046872">
    <property type="term" value="F:metal ion binding"/>
    <property type="evidence" value="ECO:0007669"/>
    <property type="project" value="UniProtKB-KW"/>
</dbReference>
<dbReference type="InterPro" id="IPR015422">
    <property type="entry name" value="PyrdxlP-dep_Trfase_small"/>
</dbReference>
<dbReference type="InterPro" id="IPR020578">
    <property type="entry name" value="Aminotrans_V_PyrdxlP_BS"/>
</dbReference>
<accession>A0A1S8CNC7</accession>
<evidence type="ECO:0000256" key="2">
    <source>
        <dbReference type="ARBA" id="ARBA00006490"/>
    </source>
</evidence>
<gene>
    <name evidence="12" type="ORF">BMI79_06585</name>
</gene>
<dbReference type="InterPro" id="IPR000192">
    <property type="entry name" value="Aminotrans_V_dom"/>
</dbReference>
<evidence type="ECO:0000256" key="5">
    <source>
        <dbReference type="ARBA" id="ARBA00022723"/>
    </source>
</evidence>
<evidence type="ECO:0000256" key="6">
    <source>
        <dbReference type="ARBA" id="ARBA00022898"/>
    </source>
</evidence>
<protein>
    <recommendedName>
        <fullName evidence="3">cysteine desulfurase</fullName>
        <ecNumber evidence="3">2.8.1.7</ecNumber>
    </recommendedName>
</protein>
<dbReference type="EMBL" id="MOXD01000003">
    <property type="protein sequence ID" value="OMQ24495.1"/>
    <property type="molecule type" value="Genomic_DNA"/>
</dbReference>
<dbReference type="PANTHER" id="PTHR11601:SF34">
    <property type="entry name" value="CYSTEINE DESULFURASE"/>
    <property type="match status" value="1"/>
</dbReference>
<dbReference type="PIRSF" id="PIRSF005572">
    <property type="entry name" value="NifS"/>
    <property type="match status" value="1"/>
</dbReference>
<dbReference type="Pfam" id="PF00266">
    <property type="entry name" value="Aminotran_5"/>
    <property type="match status" value="1"/>
</dbReference>
<dbReference type="PANTHER" id="PTHR11601">
    <property type="entry name" value="CYSTEINE DESULFURYLASE FAMILY MEMBER"/>
    <property type="match status" value="1"/>
</dbReference>
<dbReference type="OrthoDB" id="9808002at2"/>
<dbReference type="InterPro" id="IPR015424">
    <property type="entry name" value="PyrdxlP-dep_Trfase"/>
</dbReference>
<evidence type="ECO:0000259" key="11">
    <source>
        <dbReference type="Pfam" id="PF00266"/>
    </source>
</evidence>
<keyword evidence="4" id="KW-0808">Transferase</keyword>
<dbReference type="Proteomes" id="UP000216021">
    <property type="component" value="Unassembled WGS sequence"/>
</dbReference>
<evidence type="ECO:0000256" key="3">
    <source>
        <dbReference type="ARBA" id="ARBA00012239"/>
    </source>
</evidence>
<keyword evidence="13" id="KW-1185">Reference proteome</keyword>
<organism evidence="12 13">
    <name type="scientific">Serratia oryzae</name>
    <dbReference type="NCBI Taxonomy" id="2034155"/>
    <lineage>
        <taxon>Bacteria</taxon>
        <taxon>Pseudomonadati</taxon>
        <taxon>Pseudomonadota</taxon>
        <taxon>Gammaproteobacteria</taxon>
        <taxon>Enterobacterales</taxon>
        <taxon>Yersiniaceae</taxon>
        <taxon>Serratia</taxon>
    </lineage>
</organism>
<dbReference type="SUPFAM" id="SSF53383">
    <property type="entry name" value="PLP-dependent transferases"/>
    <property type="match status" value="1"/>
</dbReference>
<reference evidence="12 13" key="1">
    <citation type="submission" date="2016-11" db="EMBL/GenBank/DDBJ databases">
        <title>Rahnella oryzae sp. nov., isolated from rice root.</title>
        <authorList>
            <person name="Zhang X.-X."/>
            <person name="Zhang J."/>
        </authorList>
    </citation>
    <scope>NUCLEOTIDE SEQUENCE [LARGE SCALE GENOMIC DNA]</scope>
    <source>
        <strain evidence="12 13">J11-6</strain>
    </source>
</reference>
<evidence type="ECO:0000256" key="1">
    <source>
        <dbReference type="ARBA" id="ARBA00001933"/>
    </source>
</evidence>
<keyword evidence="6" id="KW-0663">Pyridoxal phosphate</keyword>
<proteinExistence type="inferred from homology"/>
<comment type="caution">
    <text evidence="12">The sequence shown here is derived from an EMBL/GenBank/DDBJ whole genome shotgun (WGS) entry which is preliminary data.</text>
</comment>
<evidence type="ECO:0000313" key="12">
    <source>
        <dbReference type="EMBL" id="OMQ24495.1"/>
    </source>
</evidence>
<sequence length="401" mass="43478">MSAENHTAKKAPVYLDYNATTPCDEMVLKEMLPFFCDHFGNAASISSQHGLKAHLAVERSREQIASLLHANSNEIIFTSGASESNNLGLRGVYAACQHQGNHIISSSIEHSATLATLKDLERTGARVSLIKPKKDGSFNLEALKTLITPETILISVMYANNELGVINPIEEIAAIAKQHNILFMCDATQAVGKIPINLKECPIDILTCSAHKVYGPKGIGALYLRREKGKKVVDIRPQITGGNSEQGMRGGTLNVPGIVGFGKAAELASHKLGLEMKQYQYQRDKLEKELMQVGNIQVNGGACRRLPHVSNISFKNVDGSKLLNILKKSLSISTGSACSSSNLTPSHVLIELGLSEELAQATIRFSLGRQTTDEDIEFTITEIHKALRVLSPAFAEVTPTP</sequence>
<keyword evidence="5" id="KW-0479">Metal-binding</keyword>
<name>A0A1S8CNC7_9GAMM</name>
<dbReference type="InterPro" id="IPR016454">
    <property type="entry name" value="Cysteine_dSase"/>
</dbReference>
<dbReference type="STRING" id="2034155.BMI79_06585"/>
<comment type="similarity">
    <text evidence="2">Belongs to the class-V pyridoxal-phosphate-dependent aminotransferase family. NifS/IscS subfamily.</text>
</comment>
<dbReference type="PROSITE" id="PS00595">
    <property type="entry name" value="AA_TRANSFER_CLASS_5"/>
    <property type="match status" value="1"/>
</dbReference>
<dbReference type="GO" id="GO:0031071">
    <property type="term" value="F:cysteine desulfurase activity"/>
    <property type="evidence" value="ECO:0007669"/>
    <property type="project" value="UniProtKB-EC"/>
</dbReference>
<dbReference type="InterPro" id="IPR015421">
    <property type="entry name" value="PyrdxlP-dep_Trfase_major"/>
</dbReference>
<dbReference type="EC" id="2.8.1.7" evidence="3"/>
<evidence type="ECO:0000313" key="13">
    <source>
        <dbReference type="Proteomes" id="UP000216021"/>
    </source>
</evidence>
<dbReference type="RefSeq" id="WP_076941378.1">
    <property type="nucleotide sequence ID" value="NZ_MOXD01000003.1"/>
</dbReference>
<keyword evidence="8" id="KW-0411">Iron-sulfur</keyword>
<dbReference type="AlphaFoldDB" id="A0A1S8CNC7"/>
<evidence type="ECO:0000256" key="9">
    <source>
        <dbReference type="ARBA" id="ARBA00050776"/>
    </source>
</evidence>
<evidence type="ECO:0000256" key="4">
    <source>
        <dbReference type="ARBA" id="ARBA00022679"/>
    </source>
</evidence>
<evidence type="ECO:0000256" key="7">
    <source>
        <dbReference type="ARBA" id="ARBA00023004"/>
    </source>
</evidence>
<dbReference type="Gene3D" id="3.90.1150.10">
    <property type="entry name" value="Aspartate Aminotransferase, domain 1"/>
    <property type="match status" value="1"/>
</dbReference>
<keyword evidence="7" id="KW-0408">Iron</keyword>
<comment type="catalytic activity">
    <reaction evidence="9">
        <text>(sulfur carrier)-H + L-cysteine = (sulfur carrier)-SH + L-alanine</text>
        <dbReference type="Rhea" id="RHEA:43892"/>
        <dbReference type="Rhea" id="RHEA-COMP:14737"/>
        <dbReference type="Rhea" id="RHEA-COMP:14739"/>
        <dbReference type="ChEBI" id="CHEBI:29917"/>
        <dbReference type="ChEBI" id="CHEBI:35235"/>
        <dbReference type="ChEBI" id="CHEBI:57972"/>
        <dbReference type="ChEBI" id="CHEBI:64428"/>
        <dbReference type="EC" id="2.8.1.7"/>
    </reaction>
</comment>
<dbReference type="Gene3D" id="3.40.640.10">
    <property type="entry name" value="Type I PLP-dependent aspartate aminotransferase-like (Major domain)"/>
    <property type="match status" value="1"/>
</dbReference>
<evidence type="ECO:0000256" key="8">
    <source>
        <dbReference type="ARBA" id="ARBA00023014"/>
    </source>
</evidence>
<feature type="domain" description="Aminotransferase class V" evidence="11">
    <location>
        <begin position="13"/>
        <end position="377"/>
    </location>
</feature>
<dbReference type="GO" id="GO:0051536">
    <property type="term" value="F:iron-sulfur cluster binding"/>
    <property type="evidence" value="ECO:0007669"/>
    <property type="project" value="UniProtKB-KW"/>
</dbReference>
<comment type="cofactor">
    <cofactor evidence="1 10">
        <name>pyridoxal 5'-phosphate</name>
        <dbReference type="ChEBI" id="CHEBI:597326"/>
    </cofactor>
</comment>